<feature type="compositionally biased region" description="Basic and acidic residues" evidence="1">
    <location>
        <begin position="62"/>
        <end position="71"/>
    </location>
</feature>
<protein>
    <submittedName>
        <fullName evidence="3">Uncharacterized protein</fullName>
    </submittedName>
</protein>
<evidence type="ECO:0000256" key="1">
    <source>
        <dbReference type="SAM" id="MobiDB-lite"/>
    </source>
</evidence>
<feature type="transmembrane region" description="Helical" evidence="2">
    <location>
        <begin position="6"/>
        <end position="23"/>
    </location>
</feature>
<dbReference type="Proteomes" id="UP000095541">
    <property type="component" value="Unassembled WGS sequence"/>
</dbReference>
<keyword evidence="2" id="KW-1133">Transmembrane helix</keyword>
<organism evidence="3 4">
    <name type="scientific">Bacteroides thetaiotaomicron</name>
    <dbReference type="NCBI Taxonomy" id="818"/>
    <lineage>
        <taxon>Bacteria</taxon>
        <taxon>Pseudomonadati</taxon>
        <taxon>Bacteroidota</taxon>
        <taxon>Bacteroidia</taxon>
        <taxon>Bacteroidales</taxon>
        <taxon>Bacteroidaceae</taxon>
        <taxon>Bacteroides</taxon>
    </lineage>
</organism>
<name>A0A174RJG7_BACT4</name>
<evidence type="ECO:0000256" key="2">
    <source>
        <dbReference type="SAM" id="Phobius"/>
    </source>
</evidence>
<keyword evidence="2" id="KW-0472">Membrane</keyword>
<dbReference type="RefSeq" id="WP_055218232.1">
    <property type="nucleotide sequence ID" value="NZ_CZBI01000002.1"/>
</dbReference>
<evidence type="ECO:0000313" key="3">
    <source>
        <dbReference type="EMBL" id="CUP85633.1"/>
    </source>
</evidence>
<sequence length="144" mass="16358">MNLNVIKGIVIVAIGLFSFLNVYQFQVKINENIFTYNALLQVKELINGPAYGEGSSEDFPEDPFKGESDSGSKYMERKELQYYEYEYEDLHKEIGGEKMYMGYKMAITQVDCNGHGDVSCFKGKYHGASESLGEVKESERKDGF</sequence>
<evidence type="ECO:0000313" key="4">
    <source>
        <dbReference type="Proteomes" id="UP000095541"/>
    </source>
</evidence>
<reference evidence="3 4" key="1">
    <citation type="submission" date="2015-09" db="EMBL/GenBank/DDBJ databases">
        <authorList>
            <consortium name="Pathogen Informatics"/>
        </authorList>
    </citation>
    <scope>NUCLEOTIDE SEQUENCE [LARGE SCALE GENOMIC DNA]</scope>
    <source>
        <strain evidence="3 4">2789STDY5834945</strain>
    </source>
</reference>
<feature type="region of interest" description="Disordered" evidence="1">
    <location>
        <begin position="52"/>
        <end position="71"/>
    </location>
</feature>
<keyword evidence="2" id="KW-0812">Transmembrane</keyword>
<gene>
    <name evidence="3" type="ORF">ERS852557_01928</name>
</gene>
<dbReference type="AlphaFoldDB" id="A0A174RJG7"/>
<accession>A0A174RJG7</accession>
<proteinExistence type="predicted"/>
<dbReference type="EMBL" id="CZBI01000002">
    <property type="protein sequence ID" value="CUP85633.1"/>
    <property type="molecule type" value="Genomic_DNA"/>
</dbReference>